<dbReference type="EMBL" id="LDRC01000039">
    <property type="protein sequence ID" value="KTR52039.1"/>
    <property type="molecule type" value="Genomic_DNA"/>
</dbReference>
<sequence length="118" mass="12206">MIVLSFPLWCAPLFMLAFGLQLYWVAAGAFIAGVGNALFNVAWSTAMQQTLSSANYGQIVSWLSLGPQIVAPLGLLVAGSLQAAPAQQSALLVGAFLGIAGSVALALTPVMRKSPDQT</sequence>
<keyword evidence="1" id="KW-1133">Transmembrane helix</keyword>
<name>A0A147DR01_9MICO</name>
<organism evidence="2 3">
    <name type="scientific">Curtobacterium oceanosedimentum</name>
    <dbReference type="NCBI Taxonomy" id="465820"/>
    <lineage>
        <taxon>Bacteria</taxon>
        <taxon>Bacillati</taxon>
        <taxon>Actinomycetota</taxon>
        <taxon>Actinomycetes</taxon>
        <taxon>Micrococcales</taxon>
        <taxon>Microbacteriaceae</taxon>
        <taxon>Curtobacterium</taxon>
    </lineage>
</organism>
<evidence type="ECO:0008006" key="4">
    <source>
        <dbReference type="Google" id="ProtNLM"/>
    </source>
</evidence>
<keyword evidence="1" id="KW-0472">Membrane</keyword>
<feature type="transmembrane region" description="Helical" evidence="1">
    <location>
        <begin position="59"/>
        <end position="78"/>
    </location>
</feature>
<feature type="transmembrane region" description="Helical" evidence="1">
    <location>
        <begin position="90"/>
        <end position="111"/>
    </location>
</feature>
<protein>
    <recommendedName>
        <fullName evidence="4">Major facilitator superfamily (MFS) profile domain-containing protein</fullName>
    </recommendedName>
</protein>
<keyword evidence="1" id="KW-0812">Transmembrane</keyword>
<evidence type="ECO:0000313" key="2">
    <source>
        <dbReference type="EMBL" id="KTR52039.1"/>
    </source>
</evidence>
<dbReference type="AlphaFoldDB" id="A0A147DR01"/>
<evidence type="ECO:0000256" key="1">
    <source>
        <dbReference type="SAM" id="Phobius"/>
    </source>
</evidence>
<dbReference type="PATRIC" id="fig|465820.4.peg.1716"/>
<proteinExistence type="predicted"/>
<gene>
    <name evidence="2" type="ORF">NS359_08090</name>
</gene>
<dbReference type="SUPFAM" id="SSF103473">
    <property type="entry name" value="MFS general substrate transporter"/>
    <property type="match status" value="1"/>
</dbReference>
<accession>A0A147DR01</accession>
<dbReference type="Gene3D" id="1.20.1250.20">
    <property type="entry name" value="MFS general substrate transporter like domains"/>
    <property type="match status" value="1"/>
</dbReference>
<reference evidence="2 3" key="1">
    <citation type="journal article" date="2016" name="Front. Microbiol.">
        <title>Genomic Resource of Rice Seed Associated Bacteria.</title>
        <authorList>
            <person name="Midha S."/>
            <person name="Bansal K."/>
            <person name="Sharma S."/>
            <person name="Kumar N."/>
            <person name="Patil P.P."/>
            <person name="Chaudhry V."/>
            <person name="Patil P.B."/>
        </authorList>
    </citation>
    <scope>NUCLEOTIDE SEQUENCE [LARGE SCALE GENOMIC DNA]</scope>
    <source>
        <strain evidence="2 3">NS359</strain>
    </source>
</reference>
<evidence type="ECO:0000313" key="3">
    <source>
        <dbReference type="Proteomes" id="UP000072763"/>
    </source>
</evidence>
<comment type="caution">
    <text evidence="2">The sequence shown here is derived from an EMBL/GenBank/DDBJ whole genome shotgun (WGS) entry which is preliminary data.</text>
</comment>
<dbReference type="InterPro" id="IPR036259">
    <property type="entry name" value="MFS_trans_sf"/>
</dbReference>
<dbReference type="Proteomes" id="UP000072763">
    <property type="component" value="Unassembled WGS sequence"/>
</dbReference>
<feature type="transmembrane region" description="Helical" evidence="1">
    <location>
        <begin position="12"/>
        <end position="39"/>
    </location>
</feature>